<dbReference type="OrthoDB" id="5460629at2"/>
<name>A0A4P6HPQ7_9BACT</name>
<dbReference type="AlphaFoldDB" id="A0A4P6HPQ7"/>
<dbReference type="RefSeq" id="WP_129355541.1">
    <property type="nucleotide sequence ID" value="NZ_CP026538.1"/>
</dbReference>
<keyword evidence="2" id="KW-1185">Reference proteome</keyword>
<organism evidence="1 2">
    <name type="scientific">Solidesulfovibrio carbinolicus</name>
    <dbReference type="NCBI Taxonomy" id="296842"/>
    <lineage>
        <taxon>Bacteria</taxon>
        <taxon>Pseudomonadati</taxon>
        <taxon>Thermodesulfobacteriota</taxon>
        <taxon>Desulfovibrionia</taxon>
        <taxon>Desulfovibrionales</taxon>
        <taxon>Desulfovibrionaceae</taxon>
        <taxon>Solidesulfovibrio</taxon>
    </lineage>
</organism>
<proteinExistence type="predicted"/>
<evidence type="ECO:0000313" key="2">
    <source>
        <dbReference type="Proteomes" id="UP000293296"/>
    </source>
</evidence>
<reference evidence="1 2" key="1">
    <citation type="submission" date="2018-02" db="EMBL/GenBank/DDBJ databases">
        <title>Genome sequence of Desulfovibrio carbinolicus DSM 3852.</title>
        <authorList>
            <person name="Wilbanks E."/>
            <person name="Skennerton C.T."/>
            <person name="Orphan V.J."/>
        </authorList>
    </citation>
    <scope>NUCLEOTIDE SEQUENCE [LARGE SCALE GENOMIC DNA]</scope>
    <source>
        <strain evidence="1 2">DSM 3852</strain>
    </source>
</reference>
<sequence length="75" mass="7678">MNAASPAASRKLWAAGLAIAAVALSRKYSLGLTPDEIQAITDIALTAIGSQAGIDLAEKALPLLAKPQTPTEPRP</sequence>
<dbReference type="EMBL" id="CP026538">
    <property type="protein sequence ID" value="QAZ69291.1"/>
    <property type="molecule type" value="Genomic_DNA"/>
</dbReference>
<protein>
    <submittedName>
        <fullName evidence="1">Uncharacterized protein</fullName>
    </submittedName>
</protein>
<dbReference type="KEGG" id="dcb:C3Y92_19415"/>
<accession>A0A4P6HPQ7</accession>
<evidence type="ECO:0000313" key="1">
    <source>
        <dbReference type="EMBL" id="QAZ69291.1"/>
    </source>
</evidence>
<dbReference type="Proteomes" id="UP000293296">
    <property type="component" value="Chromosome"/>
</dbReference>
<gene>
    <name evidence="1" type="ORF">C3Y92_19415</name>
</gene>